<feature type="transmembrane region" description="Helical" evidence="7">
    <location>
        <begin position="401"/>
        <end position="423"/>
    </location>
</feature>
<dbReference type="GO" id="GO:0022857">
    <property type="term" value="F:transmembrane transporter activity"/>
    <property type="evidence" value="ECO:0007669"/>
    <property type="project" value="InterPro"/>
</dbReference>
<dbReference type="Pfam" id="PF07690">
    <property type="entry name" value="MFS_1"/>
    <property type="match status" value="1"/>
</dbReference>
<keyword evidence="12" id="KW-1185">Reference proteome</keyword>
<feature type="transmembrane region" description="Helical" evidence="7">
    <location>
        <begin position="112"/>
        <end position="130"/>
    </location>
</feature>
<dbReference type="AlphaFoldDB" id="A0A377Q6P6"/>
<evidence type="ECO:0000256" key="1">
    <source>
        <dbReference type="ARBA" id="ARBA00004651"/>
    </source>
</evidence>
<dbReference type="SUPFAM" id="SSF69593">
    <property type="entry name" value="Glycerol-3-phosphate (1)-acyltransferase"/>
    <property type="match status" value="1"/>
</dbReference>
<dbReference type="Gene3D" id="1.20.1250.20">
    <property type="entry name" value="MFS general substrate transporter like domains"/>
    <property type="match status" value="1"/>
</dbReference>
<evidence type="ECO:0000313" key="12">
    <source>
        <dbReference type="Proteomes" id="UP000295794"/>
    </source>
</evidence>
<feature type="domain" description="Phospholipid/glycerol acyltransferase" evidence="8">
    <location>
        <begin position="456"/>
        <end position="572"/>
    </location>
</feature>
<dbReference type="EMBL" id="UGHR01000001">
    <property type="protein sequence ID" value="STQ90944.1"/>
    <property type="molecule type" value="Genomic_DNA"/>
</dbReference>
<dbReference type="InterPro" id="IPR011701">
    <property type="entry name" value="MFS"/>
</dbReference>
<evidence type="ECO:0000256" key="3">
    <source>
        <dbReference type="ARBA" id="ARBA00022475"/>
    </source>
</evidence>
<organism evidence="9 11">
    <name type="scientific">Iodobacter fluviatilis</name>
    <dbReference type="NCBI Taxonomy" id="537"/>
    <lineage>
        <taxon>Bacteria</taxon>
        <taxon>Pseudomonadati</taxon>
        <taxon>Pseudomonadota</taxon>
        <taxon>Betaproteobacteria</taxon>
        <taxon>Neisseriales</taxon>
        <taxon>Chitinibacteraceae</taxon>
        <taxon>Iodobacter</taxon>
    </lineage>
</organism>
<dbReference type="Pfam" id="PF01553">
    <property type="entry name" value="Acyltransferase"/>
    <property type="match status" value="1"/>
</dbReference>
<evidence type="ECO:0000256" key="4">
    <source>
        <dbReference type="ARBA" id="ARBA00022692"/>
    </source>
</evidence>
<keyword evidence="6 7" id="KW-0472">Membrane</keyword>
<evidence type="ECO:0000256" key="7">
    <source>
        <dbReference type="SAM" id="Phobius"/>
    </source>
</evidence>
<dbReference type="InterPro" id="IPR002123">
    <property type="entry name" value="Plipid/glycerol_acylTrfase"/>
</dbReference>
<dbReference type="CDD" id="cd07989">
    <property type="entry name" value="LPLAT_AGPAT-like"/>
    <property type="match status" value="1"/>
</dbReference>
<evidence type="ECO:0000313" key="9">
    <source>
        <dbReference type="EMBL" id="STQ90944.1"/>
    </source>
</evidence>
<evidence type="ECO:0000256" key="6">
    <source>
        <dbReference type="ARBA" id="ARBA00023136"/>
    </source>
</evidence>
<reference evidence="9 11" key="1">
    <citation type="submission" date="2018-06" db="EMBL/GenBank/DDBJ databases">
        <authorList>
            <consortium name="Pathogen Informatics"/>
            <person name="Doyle S."/>
        </authorList>
    </citation>
    <scope>NUCLEOTIDE SEQUENCE [LARGE SCALE GENOMIC DNA]</scope>
    <source>
        <strain evidence="9 11">NCTC11159</strain>
    </source>
</reference>
<evidence type="ECO:0000256" key="2">
    <source>
        <dbReference type="ARBA" id="ARBA00022448"/>
    </source>
</evidence>
<evidence type="ECO:0000313" key="10">
    <source>
        <dbReference type="EMBL" id="TCU89574.1"/>
    </source>
</evidence>
<evidence type="ECO:0000256" key="5">
    <source>
        <dbReference type="ARBA" id="ARBA00022989"/>
    </source>
</evidence>
<feature type="transmembrane region" description="Helical" evidence="7">
    <location>
        <begin position="150"/>
        <end position="170"/>
    </location>
</feature>
<dbReference type="GO" id="GO:0005886">
    <property type="term" value="C:plasma membrane"/>
    <property type="evidence" value="ECO:0007669"/>
    <property type="project" value="UniProtKB-SubCell"/>
</dbReference>
<dbReference type="RefSeq" id="WP_115227211.1">
    <property type="nucleotide sequence ID" value="NZ_CAWOLO010000002.1"/>
</dbReference>
<dbReference type="OrthoDB" id="9803968at2"/>
<sequence>MHQTNQFDLLKSRRFLPLFITQSLGAFNDNLFKNALLVMITFHGLSAAGLSANALVNAAAGIFILPFFLFSSFAGQLAEKYDKARVAQWVKLLEIAIMLAAGIGFWQKDAAILMGCLFMMGVHSALFGPLKYSILPQYLKDQELLGGNGLIEMGTFVAILLGQIAGTMIIQHQPHGESLIIWACLGVAILGWISSRSMPAAPAPVKDLKINWNVFAETWQIIKHVKANKTVFNSLLGISWFWFFGAVYLTQLPSLSKNILGGDAAVYTLLVALFSIGVGLGSVLCEQLSGRKIELGLVPFGSLGLSFFGIDLFFAIGQPSTTHYSLSEFVSLASHWRIMADIALMGVFGGLFIVPLYALVQMRTEKEFTSRAIAANNILNSLFMVVAAGISIALLSCNVSIRGLLLIVALMNIGVSIYIYTLIPEFMMRFLVWVMTHTLYRVRHQGLDNIPEKGPCVLVCNHVSFMDAMIIAGAIRRPVRFVMDHRIFKIPVLNFIFRTAGTIPIAPMREDPNMKEQAFNKVAEYLNDGEIICIFPEGKITHTGEINTFKPGIDEIIKRTPVPVVPIALQGLWGSFFSRKDGAAMMKMPRSIWAKIGFMVGEPVPAELASRQYLEQQVRTLRADWK</sequence>
<dbReference type="EMBL" id="SMBT01000002">
    <property type="protein sequence ID" value="TCU89574.1"/>
    <property type="molecule type" value="Genomic_DNA"/>
</dbReference>
<feature type="transmembrane region" description="Helical" evidence="7">
    <location>
        <begin position="336"/>
        <end position="360"/>
    </location>
</feature>
<evidence type="ECO:0000313" key="11">
    <source>
        <dbReference type="Proteomes" id="UP000255108"/>
    </source>
</evidence>
<dbReference type="CDD" id="cd06173">
    <property type="entry name" value="MFS_MefA_like"/>
    <property type="match status" value="1"/>
</dbReference>
<accession>A0A377Q6P6</accession>
<feature type="transmembrane region" description="Helical" evidence="7">
    <location>
        <begin position="264"/>
        <end position="285"/>
    </location>
</feature>
<feature type="transmembrane region" description="Helical" evidence="7">
    <location>
        <begin position="89"/>
        <end position="106"/>
    </location>
</feature>
<protein>
    <submittedName>
        <fullName evidence="9">Lysophospholipid transporter lplT</fullName>
    </submittedName>
</protein>
<feature type="transmembrane region" description="Helical" evidence="7">
    <location>
        <begin position="176"/>
        <end position="193"/>
    </location>
</feature>
<keyword evidence="2" id="KW-0813">Transport</keyword>
<evidence type="ECO:0000259" key="8">
    <source>
        <dbReference type="SMART" id="SM00563"/>
    </source>
</evidence>
<keyword evidence="4 7" id="KW-0812">Transmembrane</keyword>
<reference evidence="10 12" key="2">
    <citation type="submission" date="2019-03" db="EMBL/GenBank/DDBJ databases">
        <title>Genomic Encyclopedia of Type Strains, Phase IV (KMG-IV): sequencing the most valuable type-strain genomes for metagenomic binning, comparative biology and taxonomic classification.</title>
        <authorList>
            <person name="Goeker M."/>
        </authorList>
    </citation>
    <scope>NUCLEOTIDE SEQUENCE [LARGE SCALE GENOMIC DNA]</scope>
    <source>
        <strain evidence="10 12">DSM 3764</strain>
    </source>
</reference>
<dbReference type="PANTHER" id="PTHR43266:SF2">
    <property type="entry name" value="MAJOR FACILITATOR SUPERFAMILY (MFS) PROFILE DOMAIN-CONTAINING PROTEIN"/>
    <property type="match status" value="1"/>
</dbReference>
<dbReference type="PANTHER" id="PTHR43266">
    <property type="entry name" value="MACROLIDE-EFFLUX PROTEIN"/>
    <property type="match status" value="1"/>
</dbReference>
<dbReference type="InterPro" id="IPR036259">
    <property type="entry name" value="MFS_trans_sf"/>
</dbReference>
<dbReference type="Proteomes" id="UP000255108">
    <property type="component" value="Unassembled WGS sequence"/>
</dbReference>
<feature type="transmembrane region" description="Helical" evidence="7">
    <location>
        <begin position="372"/>
        <end position="395"/>
    </location>
</feature>
<dbReference type="SUPFAM" id="SSF103473">
    <property type="entry name" value="MFS general substrate transporter"/>
    <property type="match status" value="1"/>
</dbReference>
<proteinExistence type="predicted"/>
<gene>
    <name evidence="9" type="primary">lplT_2</name>
    <name evidence="10" type="ORF">EV682_102490</name>
    <name evidence="9" type="ORF">NCTC11159_02015</name>
</gene>
<name>A0A377Q6P6_9NEIS</name>
<keyword evidence="5 7" id="KW-1133">Transmembrane helix</keyword>
<comment type="subcellular location">
    <subcellularLocation>
        <location evidence="1">Cell membrane</location>
        <topology evidence="1">Multi-pass membrane protein</topology>
    </subcellularLocation>
</comment>
<keyword evidence="3" id="KW-1003">Cell membrane</keyword>
<feature type="transmembrane region" description="Helical" evidence="7">
    <location>
        <begin position="297"/>
        <end position="316"/>
    </location>
</feature>
<feature type="transmembrane region" description="Helical" evidence="7">
    <location>
        <begin position="231"/>
        <end position="252"/>
    </location>
</feature>
<feature type="transmembrane region" description="Helical" evidence="7">
    <location>
        <begin position="58"/>
        <end position="77"/>
    </location>
</feature>
<dbReference type="GO" id="GO:0016746">
    <property type="term" value="F:acyltransferase activity"/>
    <property type="evidence" value="ECO:0007669"/>
    <property type="project" value="InterPro"/>
</dbReference>
<dbReference type="Proteomes" id="UP000295794">
    <property type="component" value="Unassembled WGS sequence"/>
</dbReference>
<dbReference type="SMART" id="SM00563">
    <property type="entry name" value="PlsC"/>
    <property type="match status" value="1"/>
</dbReference>